<sequence>MVTRRKSFIYGQIDVDSIICRLTQTEQWKRDIDVSEHEIKMVCTLARQIFLQQPMLLELNAPLKIAVALALATSLNLPTMDKLGNLFNYT</sequence>
<dbReference type="Proteomes" id="UP000887576">
    <property type="component" value="Unplaced"/>
</dbReference>
<accession>A0AC34QJ30</accession>
<organism evidence="1 2">
    <name type="scientific">Panagrolaimus sp. JU765</name>
    <dbReference type="NCBI Taxonomy" id="591449"/>
    <lineage>
        <taxon>Eukaryota</taxon>
        <taxon>Metazoa</taxon>
        <taxon>Ecdysozoa</taxon>
        <taxon>Nematoda</taxon>
        <taxon>Chromadorea</taxon>
        <taxon>Rhabditida</taxon>
        <taxon>Tylenchina</taxon>
        <taxon>Panagrolaimomorpha</taxon>
        <taxon>Panagrolaimoidea</taxon>
        <taxon>Panagrolaimidae</taxon>
        <taxon>Panagrolaimus</taxon>
    </lineage>
</organism>
<reference evidence="2" key="1">
    <citation type="submission" date="2022-11" db="UniProtKB">
        <authorList>
            <consortium name="WormBaseParasite"/>
        </authorList>
    </citation>
    <scope>IDENTIFICATION</scope>
</reference>
<evidence type="ECO:0000313" key="2">
    <source>
        <dbReference type="WBParaSite" id="JU765_v2.g16775.t1"/>
    </source>
</evidence>
<evidence type="ECO:0000313" key="1">
    <source>
        <dbReference type="Proteomes" id="UP000887576"/>
    </source>
</evidence>
<name>A0AC34QJ30_9BILA</name>
<dbReference type="WBParaSite" id="JU765_v2.g16775.t1">
    <property type="protein sequence ID" value="JU765_v2.g16775.t1"/>
    <property type="gene ID" value="JU765_v2.g16775"/>
</dbReference>
<proteinExistence type="predicted"/>
<protein>
    <submittedName>
        <fullName evidence="2">Serine-threonine protein phosphatase N-terminal domain-containing protein</fullName>
    </submittedName>
</protein>